<dbReference type="Gene3D" id="2.60.120.200">
    <property type="match status" value="1"/>
</dbReference>
<gene>
    <name evidence="4" type="ORF">PIB30_099823</name>
</gene>
<dbReference type="Proteomes" id="UP001341840">
    <property type="component" value="Unassembled WGS sequence"/>
</dbReference>
<dbReference type="InterPro" id="IPR013320">
    <property type="entry name" value="ConA-like_dom_sf"/>
</dbReference>
<dbReference type="InterPro" id="IPR001220">
    <property type="entry name" value="Legume_lectin_dom"/>
</dbReference>
<comment type="caution">
    <text evidence="4">The sequence shown here is derived from an EMBL/GenBank/DDBJ whole genome shotgun (WGS) entry which is preliminary data.</text>
</comment>
<dbReference type="PANTHER" id="PTHR32401">
    <property type="entry name" value="CONCANAVALIN A-LIKE LECTIN FAMILY PROTEIN"/>
    <property type="match status" value="1"/>
</dbReference>
<dbReference type="CDD" id="cd06899">
    <property type="entry name" value="lectin_legume_LecRK_Arcelin_ConA"/>
    <property type="match status" value="1"/>
</dbReference>
<keyword evidence="2" id="KW-0430">Lectin</keyword>
<name>A0ABU6RXC4_9FABA</name>
<proteinExistence type="inferred from homology"/>
<feature type="domain" description="Legume lectin" evidence="3">
    <location>
        <begin position="68"/>
        <end position="301"/>
    </location>
</feature>
<evidence type="ECO:0000256" key="2">
    <source>
        <dbReference type="ARBA" id="ARBA00022734"/>
    </source>
</evidence>
<evidence type="ECO:0000313" key="5">
    <source>
        <dbReference type="Proteomes" id="UP001341840"/>
    </source>
</evidence>
<dbReference type="InterPro" id="IPR016363">
    <property type="entry name" value="L-lectin"/>
</dbReference>
<sequence>MANPTLHITIFVPDITFHIHHNMAFFNSKSYLSLSSSLLKIFISLLLLQLFNTSVNSQTPSPPDYETINFSFSSFDPNGPNLAVFQDASICSAGILGLTKTDEQGKALQNSVGRLVYETPVHIWDISTGEIADFTAGFSFRVIPNGSEARGDGFAFFLGPLLGKIPPKSTGGYLGLFNPETALDPNKNQILAIELDTFPNDWDPSTPHIGINVGSIKSVATVEWPAYSIPSTALGYVSINYVSESKRLGVLLSYPEISNATTSLFATVDLTSVLPKYVRVGFSAATGDVVETHDIYSFHFEAAL</sequence>
<comment type="similarity">
    <text evidence="1">Belongs to the leguminous lectin family.</text>
</comment>
<dbReference type="PIRSF" id="PIRSF002690">
    <property type="entry name" value="L-type_lectin_plant"/>
    <property type="match status" value="1"/>
</dbReference>
<evidence type="ECO:0000259" key="3">
    <source>
        <dbReference type="Pfam" id="PF00139"/>
    </source>
</evidence>
<reference evidence="4 5" key="1">
    <citation type="journal article" date="2023" name="Plants (Basel)">
        <title>Bridging the Gap: Combining Genomics and Transcriptomics Approaches to Understand Stylosanthes scabra, an Orphan Legume from the Brazilian Caatinga.</title>
        <authorList>
            <person name="Ferreira-Neto J.R.C."/>
            <person name="da Silva M.D."/>
            <person name="Binneck E."/>
            <person name="de Melo N.F."/>
            <person name="da Silva R.H."/>
            <person name="de Melo A.L.T.M."/>
            <person name="Pandolfi V."/>
            <person name="Bustamante F.O."/>
            <person name="Brasileiro-Vidal A.C."/>
            <person name="Benko-Iseppon A.M."/>
        </authorList>
    </citation>
    <scope>NUCLEOTIDE SEQUENCE [LARGE SCALE GENOMIC DNA]</scope>
    <source>
        <tissue evidence="4">Leaves</tissue>
    </source>
</reference>
<protein>
    <recommendedName>
        <fullName evidence="3">Legume lectin domain-containing protein</fullName>
    </recommendedName>
</protein>
<dbReference type="PANTHER" id="PTHR32401:SF31">
    <property type="entry name" value="LECTIN 6"/>
    <property type="match status" value="1"/>
</dbReference>
<dbReference type="SUPFAM" id="SSF49899">
    <property type="entry name" value="Concanavalin A-like lectins/glucanases"/>
    <property type="match status" value="1"/>
</dbReference>
<evidence type="ECO:0000313" key="4">
    <source>
        <dbReference type="EMBL" id="MED6128637.1"/>
    </source>
</evidence>
<dbReference type="InterPro" id="IPR050258">
    <property type="entry name" value="Leguminous_Lectin"/>
</dbReference>
<keyword evidence="5" id="KW-1185">Reference proteome</keyword>
<accession>A0ABU6RXC4</accession>
<dbReference type="EMBL" id="JASCZI010032926">
    <property type="protein sequence ID" value="MED6128637.1"/>
    <property type="molecule type" value="Genomic_DNA"/>
</dbReference>
<evidence type="ECO:0000256" key="1">
    <source>
        <dbReference type="ARBA" id="ARBA00007606"/>
    </source>
</evidence>
<organism evidence="4 5">
    <name type="scientific">Stylosanthes scabra</name>
    <dbReference type="NCBI Taxonomy" id="79078"/>
    <lineage>
        <taxon>Eukaryota</taxon>
        <taxon>Viridiplantae</taxon>
        <taxon>Streptophyta</taxon>
        <taxon>Embryophyta</taxon>
        <taxon>Tracheophyta</taxon>
        <taxon>Spermatophyta</taxon>
        <taxon>Magnoliopsida</taxon>
        <taxon>eudicotyledons</taxon>
        <taxon>Gunneridae</taxon>
        <taxon>Pentapetalae</taxon>
        <taxon>rosids</taxon>
        <taxon>fabids</taxon>
        <taxon>Fabales</taxon>
        <taxon>Fabaceae</taxon>
        <taxon>Papilionoideae</taxon>
        <taxon>50 kb inversion clade</taxon>
        <taxon>dalbergioids sensu lato</taxon>
        <taxon>Dalbergieae</taxon>
        <taxon>Pterocarpus clade</taxon>
        <taxon>Stylosanthes</taxon>
    </lineage>
</organism>
<dbReference type="Pfam" id="PF00139">
    <property type="entry name" value="Lectin_legB"/>
    <property type="match status" value="1"/>
</dbReference>